<organism evidence="1 2">
    <name type="scientific">Cannabis sativa</name>
    <name type="common">Hemp</name>
    <name type="synonym">Marijuana</name>
    <dbReference type="NCBI Taxonomy" id="3483"/>
    <lineage>
        <taxon>Eukaryota</taxon>
        <taxon>Viridiplantae</taxon>
        <taxon>Streptophyta</taxon>
        <taxon>Embryophyta</taxon>
        <taxon>Tracheophyta</taxon>
        <taxon>Spermatophyta</taxon>
        <taxon>Magnoliopsida</taxon>
        <taxon>eudicotyledons</taxon>
        <taxon>Gunneridae</taxon>
        <taxon>Pentapetalae</taxon>
        <taxon>rosids</taxon>
        <taxon>fabids</taxon>
        <taxon>Rosales</taxon>
        <taxon>Cannabaceae</taxon>
        <taxon>Cannabis</taxon>
    </lineage>
</organism>
<reference evidence="1" key="1">
    <citation type="submission" date="2018-11" db="EMBL/GenBank/DDBJ databases">
        <authorList>
            <person name="Grassa J C."/>
        </authorList>
    </citation>
    <scope>NUCLEOTIDE SEQUENCE [LARGE SCALE GENOMIC DNA]</scope>
</reference>
<dbReference type="Proteomes" id="UP000596661">
    <property type="component" value="Chromosome 6"/>
</dbReference>
<protein>
    <submittedName>
        <fullName evidence="1">Uncharacterized protein</fullName>
    </submittedName>
</protein>
<evidence type="ECO:0000313" key="1">
    <source>
        <dbReference type="EnsemblPlants" id="cds.evm.model.06.1055"/>
    </source>
</evidence>
<keyword evidence="2" id="KW-1185">Reference proteome</keyword>
<reference evidence="1" key="2">
    <citation type="submission" date="2021-03" db="UniProtKB">
        <authorList>
            <consortium name="EnsemblPlants"/>
        </authorList>
    </citation>
    <scope>IDENTIFICATION</scope>
</reference>
<dbReference type="AlphaFoldDB" id="A0A803PSX7"/>
<proteinExistence type="predicted"/>
<accession>A0A803PSX7</accession>
<evidence type="ECO:0000313" key="2">
    <source>
        <dbReference type="Proteomes" id="UP000596661"/>
    </source>
</evidence>
<sequence>MKMRRIDNFGQKITNFWLKFGLWKLGPTTCLMKFPSEKNMCFLSLWGARAHEQKVSCGTQGYVVADHLANIEESATNQPFTRTREGLCRAPTPTERNCFPPHESIFAWGPSLLMAGGALPLASYYWDVLGALGLAPFQLSSNSYPILAGLKSLYHMLELGDSTPAEVLYMYQSKVSPARRGKHSDDCYYLSCVTSPMIFEETISISSSDWLKERVSLLQGVDIRKRNLCFLLHDNHLRACGLLKESRMTKDDSFRKVANWEDLPDPTRPSRKRRAKLVSALDTPVQDLCP</sequence>
<dbReference type="Gramene" id="evm.model.06.1055">
    <property type="protein sequence ID" value="cds.evm.model.06.1055"/>
    <property type="gene ID" value="evm.TU.06.1055"/>
</dbReference>
<name>A0A803PSX7_CANSA</name>
<dbReference type="EnsemblPlants" id="evm.model.06.1055">
    <property type="protein sequence ID" value="cds.evm.model.06.1055"/>
    <property type="gene ID" value="evm.TU.06.1055"/>
</dbReference>
<dbReference type="EMBL" id="UZAU01000588">
    <property type="status" value="NOT_ANNOTATED_CDS"/>
    <property type="molecule type" value="Genomic_DNA"/>
</dbReference>